<keyword evidence="4" id="KW-0862">Zinc</keyword>
<dbReference type="Gene3D" id="3.30.40.10">
    <property type="entry name" value="Zinc/RING finger domain, C3HC4 (zinc finger)"/>
    <property type="match status" value="1"/>
</dbReference>
<dbReference type="PANTHER" id="PTHR25462">
    <property type="entry name" value="BONUS, ISOFORM C-RELATED"/>
    <property type="match status" value="1"/>
</dbReference>
<dbReference type="InterPro" id="IPR011042">
    <property type="entry name" value="6-blade_b-propeller_TolB-like"/>
</dbReference>
<dbReference type="Proteomes" id="UP001195483">
    <property type="component" value="Unassembled WGS sequence"/>
</dbReference>
<gene>
    <name evidence="9" type="ORF">CHS0354_037518</name>
</gene>
<dbReference type="PROSITE" id="PS50089">
    <property type="entry name" value="ZF_RING_2"/>
    <property type="match status" value="1"/>
</dbReference>
<dbReference type="CDD" id="cd19776">
    <property type="entry name" value="Bbox2_TRIM25_C-IV"/>
    <property type="match status" value="1"/>
</dbReference>
<keyword evidence="6" id="KW-0175">Coiled coil</keyword>
<feature type="coiled-coil region" evidence="6">
    <location>
        <begin position="232"/>
        <end position="277"/>
    </location>
</feature>
<protein>
    <submittedName>
        <fullName evidence="9">Uncharacterized protein</fullName>
    </submittedName>
</protein>
<dbReference type="PROSITE" id="PS00518">
    <property type="entry name" value="ZF_RING_1"/>
    <property type="match status" value="1"/>
</dbReference>
<dbReference type="InterPro" id="IPR047153">
    <property type="entry name" value="TRIM45/56/19-like"/>
</dbReference>
<evidence type="ECO:0000313" key="10">
    <source>
        <dbReference type="Proteomes" id="UP001195483"/>
    </source>
</evidence>
<reference evidence="9" key="1">
    <citation type="journal article" date="2021" name="Genome Biol. Evol.">
        <title>A High-Quality Reference Genome for a Parasitic Bivalve with Doubly Uniparental Inheritance (Bivalvia: Unionida).</title>
        <authorList>
            <person name="Smith C.H."/>
        </authorList>
    </citation>
    <scope>NUCLEOTIDE SEQUENCE</scope>
    <source>
        <strain evidence="9">CHS0354</strain>
    </source>
</reference>
<feature type="domain" description="B box-type" evidence="8">
    <location>
        <begin position="113"/>
        <end position="163"/>
    </location>
</feature>
<dbReference type="PANTHER" id="PTHR25462:SF296">
    <property type="entry name" value="MEIOTIC P26, ISOFORM F"/>
    <property type="match status" value="1"/>
</dbReference>
<dbReference type="InterPro" id="IPR017907">
    <property type="entry name" value="Znf_RING_CS"/>
</dbReference>
<keyword evidence="10" id="KW-1185">Reference proteome</keyword>
<dbReference type="Gene3D" id="2.120.10.30">
    <property type="entry name" value="TolB, C-terminal domain"/>
    <property type="match status" value="1"/>
</dbReference>
<dbReference type="InterPro" id="IPR013083">
    <property type="entry name" value="Znf_RING/FYVE/PHD"/>
</dbReference>
<evidence type="ECO:0000259" key="7">
    <source>
        <dbReference type="PROSITE" id="PS50089"/>
    </source>
</evidence>
<evidence type="ECO:0000313" key="9">
    <source>
        <dbReference type="EMBL" id="KAK3577179.1"/>
    </source>
</evidence>
<dbReference type="InterPro" id="IPR000315">
    <property type="entry name" value="Znf_B-box"/>
</dbReference>
<name>A0AAE0RPG2_9BIVA</name>
<evidence type="ECO:0000256" key="3">
    <source>
        <dbReference type="ARBA" id="ARBA00022771"/>
    </source>
</evidence>
<dbReference type="InterPro" id="IPR001841">
    <property type="entry name" value="Znf_RING"/>
</dbReference>
<dbReference type="InterPro" id="IPR027370">
    <property type="entry name" value="Znf-RING_euk"/>
</dbReference>
<proteinExistence type="predicted"/>
<sequence length="700" mass="79548">MANNEKSSLVHSSVMDNSENAVFSETQGLRCPICLDVYTAPRNLPCLHTYCQQCLHKYIVKNVLKGKKGATFICPQCSKETFPPLPDIPVDEWVEHYPYNTVLLSALSPEKRKVDRSCDSCLYDGSSVSATSYCTVCKEALCPTCEKMHKKNKASRDHTIVNIQDVFKDPNLAVNLSVSVSCTEHVSKEFEFYCKSHRSMCCSECFYKSHRVCREVLQLKDHSERLLKEKEARRVVNQLKQVKSHMDQFKNENEASFKRIEAEMKNMPDQIEEIRKKINTLLDNVKAKITMERNALLKEESMIRHEENQQCETISSAISNSLHLLETVLTHGSPLHVLTTLHKIEEQLVHYESLVKEKYCEVRHVDAKLGLDGHLLSLIKCNETTIAKIDTFEKKYHLTPVIKDRAVNTTVVIHVSSEEKKTIKELKPPQRDLGFKPLKDCTAVRTRKFNAEYTDGNNPDYIGITCLPNGKILLVDLIYFTCRLYDSSFQHLHDYKLTSAPGGVCVVEGSRVAVILHWEKKIQLLSVRNFIRPERTINTRMRCYGIIALSSSQFAVSGIRNGNLCWHIVSMDGTEKSHVDVCASSYSSHLAVNNHRTGIYISCYNPAAVYSYRVDSMLIIFKYEHKALDGASGVAVDREDNLYVVGRLSHNIHQVSPSGASLQVFYMEICNEPFGICFTSSGEEFLLTNNTKAVIKYKLM</sequence>
<dbReference type="SUPFAM" id="SSF101898">
    <property type="entry name" value="NHL repeat"/>
    <property type="match status" value="1"/>
</dbReference>
<organism evidence="9 10">
    <name type="scientific">Potamilus streckersoni</name>
    <dbReference type="NCBI Taxonomy" id="2493646"/>
    <lineage>
        <taxon>Eukaryota</taxon>
        <taxon>Metazoa</taxon>
        <taxon>Spiralia</taxon>
        <taxon>Lophotrochozoa</taxon>
        <taxon>Mollusca</taxon>
        <taxon>Bivalvia</taxon>
        <taxon>Autobranchia</taxon>
        <taxon>Heteroconchia</taxon>
        <taxon>Palaeoheterodonta</taxon>
        <taxon>Unionida</taxon>
        <taxon>Unionoidea</taxon>
        <taxon>Unionidae</taxon>
        <taxon>Ambleminae</taxon>
        <taxon>Lampsilini</taxon>
        <taxon>Potamilus</taxon>
    </lineage>
</organism>
<evidence type="ECO:0000256" key="5">
    <source>
        <dbReference type="PROSITE-ProRule" id="PRU00024"/>
    </source>
</evidence>
<evidence type="ECO:0000256" key="2">
    <source>
        <dbReference type="ARBA" id="ARBA00022723"/>
    </source>
</evidence>
<dbReference type="EMBL" id="JAEAOA010002192">
    <property type="protein sequence ID" value="KAK3577179.1"/>
    <property type="molecule type" value="Genomic_DNA"/>
</dbReference>
<evidence type="ECO:0000256" key="4">
    <source>
        <dbReference type="ARBA" id="ARBA00022833"/>
    </source>
</evidence>
<dbReference type="Pfam" id="PF13445">
    <property type="entry name" value="zf-RING_UBOX"/>
    <property type="match status" value="1"/>
</dbReference>
<keyword evidence="2" id="KW-0479">Metal-binding</keyword>
<dbReference type="SUPFAM" id="SSF57850">
    <property type="entry name" value="RING/U-box"/>
    <property type="match status" value="1"/>
</dbReference>
<dbReference type="GO" id="GO:0008270">
    <property type="term" value="F:zinc ion binding"/>
    <property type="evidence" value="ECO:0007669"/>
    <property type="project" value="UniProtKB-KW"/>
</dbReference>
<comment type="caution">
    <text evidence="9">The sequence shown here is derived from an EMBL/GenBank/DDBJ whole genome shotgun (WGS) entry which is preliminary data.</text>
</comment>
<keyword evidence="3 5" id="KW-0863">Zinc-finger</keyword>
<dbReference type="PROSITE" id="PS50119">
    <property type="entry name" value="ZF_BBOX"/>
    <property type="match status" value="1"/>
</dbReference>
<dbReference type="Gene3D" id="3.30.160.60">
    <property type="entry name" value="Classic Zinc Finger"/>
    <property type="match status" value="1"/>
</dbReference>
<feature type="domain" description="RING-type" evidence="7">
    <location>
        <begin position="31"/>
        <end position="78"/>
    </location>
</feature>
<keyword evidence="1" id="KW-0597">Phosphoprotein</keyword>
<reference evidence="9" key="3">
    <citation type="submission" date="2023-05" db="EMBL/GenBank/DDBJ databases">
        <authorList>
            <person name="Smith C.H."/>
        </authorList>
    </citation>
    <scope>NUCLEOTIDE SEQUENCE</scope>
    <source>
        <strain evidence="9">CHS0354</strain>
        <tissue evidence="9">Mantle</tissue>
    </source>
</reference>
<reference evidence="9" key="2">
    <citation type="journal article" date="2021" name="Genome Biol. Evol.">
        <title>Developing a high-quality reference genome for a parasitic bivalve with doubly uniparental inheritance (Bivalvia: Unionida).</title>
        <authorList>
            <person name="Smith C.H."/>
        </authorList>
    </citation>
    <scope>NUCLEOTIDE SEQUENCE</scope>
    <source>
        <strain evidence="9">CHS0354</strain>
        <tissue evidence="9">Mantle</tissue>
    </source>
</reference>
<evidence type="ECO:0000256" key="6">
    <source>
        <dbReference type="SAM" id="Coils"/>
    </source>
</evidence>
<dbReference type="AlphaFoldDB" id="A0AAE0RPG2"/>
<accession>A0AAE0RPG2</accession>
<dbReference type="SMART" id="SM00184">
    <property type="entry name" value="RING"/>
    <property type="match status" value="1"/>
</dbReference>
<evidence type="ECO:0000256" key="1">
    <source>
        <dbReference type="ARBA" id="ARBA00022553"/>
    </source>
</evidence>
<evidence type="ECO:0000259" key="8">
    <source>
        <dbReference type="PROSITE" id="PS50119"/>
    </source>
</evidence>